<dbReference type="Gene3D" id="3.40.50.1820">
    <property type="entry name" value="alpha/beta hydrolase"/>
    <property type="match status" value="1"/>
</dbReference>
<accession>B0T2P6</accession>
<sequence length="298" mass="31772">MPNVEANGLTLEFDHFGSADAEPILLISGLGVQMIRWTAPFCETLAAQGYRVIRYDNRDVGLSTHLDKAPAIEMTALAQALGRGERLDLAYTLRDMADDAIGLLDALEIERAHIVGRSMGGMIAQLLAAEHAHRTLSMASIMSSTGNPGLPPPSPDAMTALTQRAPNPFENEPSYLDHCVAAARVIASPGFVFDEDAQRRQALAELRRAYNPAGFSRQIAAMVTAGDRRTQLNTIAAPSLVLHGADDPLIPIAGGQDTAANIKGSKLMVIEGMGHDLPVELHETVARAIAANARRVAA</sequence>
<dbReference type="EMBL" id="CP000927">
    <property type="protein sequence ID" value="ABZ72297.1"/>
    <property type="molecule type" value="Genomic_DNA"/>
</dbReference>
<dbReference type="SUPFAM" id="SSF53474">
    <property type="entry name" value="alpha/beta-Hydrolases"/>
    <property type="match status" value="1"/>
</dbReference>
<proteinExistence type="predicted"/>
<dbReference type="KEGG" id="cak:Caul_3170"/>
<protein>
    <submittedName>
        <fullName evidence="2">Alpha/beta hydrolase fold</fullName>
    </submittedName>
</protein>
<keyword evidence="2" id="KW-0378">Hydrolase</keyword>
<organism evidence="2">
    <name type="scientific">Caulobacter sp. (strain K31)</name>
    <dbReference type="NCBI Taxonomy" id="366602"/>
    <lineage>
        <taxon>Bacteria</taxon>
        <taxon>Pseudomonadati</taxon>
        <taxon>Pseudomonadota</taxon>
        <taxon>Alphaproteobacteria</taxon>
        <taxon>Caulobacterales</taxon>
        <taxon>Caulobacteraceae</taxon>
        <taxon>Caulobacter</taxon>
    </lineage>
</organism>
<dbReference type="ESTHER" id="causk-b0t2p6">
    <property type="family name" value="Aclacinomycin-methylesterase_RdmC"/>
</dbReference>
<dbReference type="PANTHER" id="PTHR43433:SF5">
    <property type="entry name" value="AB HYDROLASE-1 DOMAIN-CONTAINING PROTEIN"/>
    <property type="match status" value="1"/>
</dbReference>
<name>B0T2P6_CAUSK</name>
<gene>
    <name evidence="2" type="ordered locus">Caul_3170</name>
</gene>
<dbReference type="PANTHER" id="PTHR43433">
    <property type="entry name" value="HYDROLASE, ALPHA/BETA FOLD FAMILY PROTEIN"/>
    <property type="match status" value="1"/>
</dbReference>
<dbReference type="eggNOG" id="COG2021">
    <property type="taxonomic scope" value="Bacteria"/>
</dbReference>
<dbReference type="InterPro" id="IPR029058">
    <property type="entry name" value="AB_hydrolase_fold"/>
</dbReference>
<feature type="domain" description="AB hydrolase-1" evidence="1">
    <location>
        <begin position="23"/>
        <end position="277"/>
    </location>
</feature>
<dbReference type="GO" id="GO:0046503">
    <property type="term" value="P:glycerolipid catabolic process"/>
    <property type="evidence" value="ECO:0007669"/>
    <property type="project" value="TreeGrafter"/>
</dbReference>
<reference evidence="2" key="1">
    <citation type="submission" date="2008-01" db="EMBL/GenBank/DDBJ databases">
        <title>Complete sequence of chromosome of Caulobacter sp. K31.</title>
        <authorList>
            <consortium name="US DOE Joint Genome Institute"/>
            <person name="Copeland A."/>
            <person name="Lucas S."/>
            <person name="Lapidus A."/>
            <person name="Barry K."/>
            <person name="Glavina del Rio T."/>
            <person name="Dalin E."/>
            <person name="Tice H."/>
            <person name="Pitluck S."/>
            <person name="Bruce D."/>
            <person name="Goodwin L."/>
            <person name="Thompson L.S."/>
            <person name="Brettin T."/>
            <person name="Detter J.C."/>
            <person name="Han C."/>
            <person name="Schmutz J."/>
            <person name="Larimer F."/>
            <person name="Land M."/>
            <person name="Hauser L."/>
            <person name="Kyrpides N."/>
            <person name="Kim E."/>
            <person name="Stephens C."/>
            <person name="Richardson P."/>
        </authorList>
    </citation>
    <scope>NUCLEOTIDE SEQUENCE [LARGE SCALE GENOMIC DNA]</scope>
    <source>
        <strain evidence="2">K31</strain>
    </source>
</reference>
<dbReference type="Pfam" id="PF00561">
    <property type="entry name" value="Abhydrolase_1"/>
    <property type="match status" value="1"/>
</dbReference>
<dbReference type="InterPro" id="IPR000073">
    <property type="entry name" value="AB_hydrolase_1"/>
</dbReference>
<dbReference type="GO" id="GO:0004806">
    <property type="term" value="F:triacylglycerol lipase activity"/>
    <property type="evidence" value="ECO:0007669"/>
    <property type="project" value="TreeGrafter"/>
</dbReference>
<evidence type="ECO:0000259" key="1">
    <source>
        <dbReference type="Pfam" id="PF00561"/>
    </source>
</evidence>
<dbReference type="HOGENOM" id="CLU_020336_0_1_5"/>
<dbReference type="InterPro" id="IPR050471">
    <property type="entry name" value="AB_hydrolase"/>
</dbReference>
<evidence type="ECO:0000313" key="2">
    <source>
        <dbReference type="EMBL" id="ABZ72297.1"/>
    </source>
</evidence>
<dbReference type="AlphaFoldDB" id="B0T2P6"/>
<dbReference type="OrthoDB" id="9798888at2"/>